<evidence type="ECO:0000256" key="3">
    <source>
        <dbReference type="ARBA" id="ARBA00022741"/>
    </source>
</evidence>
<dbReference type="GO" id="GO:0003689">
    <property type="term" value="F:DNA clamp loader activity"/>
    <property type="evidence" value="ECO:0007669"/>
    <property type="project" value="TreeGrafter"/>
</dbReference>
<dbReference type="Pfam" id="PF03215">
    <property type="entry name" value="Rad17"/>
    <property type="match status" value="1"/>
</dbReference>
<name>A0A6A5HE32_CAERE</name>
<sequence length="506" mass="58160">MNDNDLLTNETAPKRRDELQIHNKKLGEVSNWLKSAFSEDHSAPGVLYLTGPTGSGKSTSVEVLCKEKNIELIDYTPELLHDDFLEYEKHDFSQLIRFLIRRHASLMGGSKKQILFVTELPDQSYQDAERFREEMYEALHRIRHPVIFCLTNDIACWNLNPDKLFTREFIRKADISTITFNPVADTFMKKALIRASNLLPSPLSDTKLNIIKEEARGDLRTAMNMLQMNSVGLNANRRTGMKVICASKANKEEAFHMLGRILYAKRVNPNAPKLTRFSQKRRSSVPIPEPTERTDLENDPSDIITMSSMSSGKLVDFLFENEPVFCPSISNYRRVVDMFSLCDVLAGDWNTARSFPDKYAAQIATRSVMWNNFQGSRPKTMFCIARPTEKDLEKQMTATRNEIRRLPMIGNKHFSSLDAPYRGIIENITDPQRIELFLGRPMEIGWKLGKDRIEELIDGRHYIAYKGRKHPRKARKNATALVVKQAEEEDETYTIEDSSDDSFDEF</sequence>
<proteinExistence type="inferred from homology"/>
<dbReference type="GeneID" id="9803106"/>
<evidence type="ECO:0000256" key="7">
    <source>
        <dbReference type="ARBA" id="ARBA00023306"/>
    </source>
</evidence>
<evidence type="ECO:0000256" key="6">
    <source>
        <dbReference type="ARBA" id="ARBA00023242"/>
    </source>
</evidence>
<dbReference type="GO" id="GO:0005634">
    <property type="term" value="C:nucleus"/>
    <property type="evidence" value="ECO:0007669"/>
    <property type="project" value="UniProtKB-SubCell"/>
</dbReference>
<evidence type="ECO:0000256" key="4">
    <source>
        <dbReference type="ARBA" id="ARBA00022763"/>
    </source>
</evidence>
<dbReference type="GO" id="GO:0000077">
    <property type="term" value="P:DNA damage checkpoint signaling"/>
    <property type="evidence" value="ECO:0007669"/>
    <property type="project" value="TreeGrafter"/>
</dbReference>
<feature type="region of interest" description="Disordered" evidence="8">
    <location>
        <begin position="277"/>
        <end position="301"/>
    </location>
</feature>
<dbReference type="EMBL" id="WUAV01000002">
    <property type="protein sequence ID" value="KAF1765319.1"/>
    <property type="molecule type" value="Genomic_DNA"/>
</dbReference>
<dbReference type="GO" id="GO:0005524">
    <property type="term" value="F:ATP binding"/>
    <property type="evidence" value="ECO:0007669"/>
    <property type="project" value="UniProtKB-KW"/>
</dbReference>
<dbReference type="GO" id="GO:0003682">
    <property type="term" value="F:chromatin binding"/>
    <property type="evidence" value="ECO:0007669"/>
    <property type="project" value="TreeGrafter"/>
</dbReference>
<dbReference type="GO" id="GO:0006281">
    <property type="term" value="P:DNA repair"/>
    <property type="evidence" value="ECO:0007669"/>
    <property type="project" value="InterPro"/>
</dbReference>
<reference evidence="9 10" key="1">
    <citation type="submission" date="2019-12" db="EMBL/GenBank/DDBJ databases">
        <title>Chromosome-level assembly of the Caenorhabditis remanei genome.</title>
        <authorList>
            <person name="Teterina A.A."/>
            <person name="Willis J.H."/>
            <person name="Phillips P.C."/>
        </authorList>
    </citation>
    <scope>NUCLEOTIDE SEQUENCE [LARGE SCALE GENOMIC DNA]</scope>
    <source>
        <strain evidence="9 10">PX506</strain>
        <tissue evidence="9">Whole organism</tissue>
    </source>
</reference>
<dbReference type="RefSeq" id="XP_003117182.2">
    <property type="nucleotide sequence ID" value="XM_003117134.2"/>
</dbReference>
<evidence type="ECO:0000256" key="1">
    <source>
        <dbReference type="ARBA" id="ARBA00004123"/>
    </source>
</evidence>
<accession>A0A6A5HE32</accession>
<dbReference type="InterPro" id="IPR027417">
    <property type="entry name" value="P-loop_NTPase"/>
</dbReference>
<dbReference type="InterPro" id="IPR004582">
    <property type="entry name" value="Checkpoint_prot_Rad17_Rad24"/>
</dbReference>
<comment type="caution">
    <text evidence="9">The sequence shown here is derived from an EMBL/GenBank/DDBJ whole genome shotgun (WGS) entry which is preliminary data.</text>
</comment>
<evidence type="ECO:0000256" key="2">
    <source>
        <dbReference type="ARBA" id="ARBA00006168"/>
    </source>
</evidence>
<comment type="similarity">
    <text evidence="2">Belongs to the rad17/RAD24 family.</text>
</comment>
<evidence type="ECO:0000256" key="5">
    <source>
        <dbReference type="ARBA" id="ARBA00022840"/>
    </source>
</evidence>
<keyword evidence="6" id="KW-0539">Nucleus</keyword>
<dbReference type="CTD" id="9803106"/>
<gene>
    <name evidence="9" type="ORF">GCK72_005271</name>
</gene>
<dbReference type="PANTHER" id="PTHR12172">
    <property type="entry name" value="CELL CYCLE CHECKPOINT PROTEIN RAD17"/>
    <property type="match status" value="1"/>
</dbReference>
<protein>
    <submittedName>
        <fullName evidence="9">Uncharacterized protein</fullName>
    </submittedName>
</protein>
<dbReference type="PANTHER" id="PTHR12172:SF0">
    <property type="entry name" value="CELL CYCLE CHECKPOINT PROTEIN RAD17"/>
    <property type="match status" value="1"/>
</dbReference>
<keyword evidence="4" id="KW-0227">DNA damage</keyword>
<dbReference type="AlphaFoldDB" id="A0A6A5HE32"/>
<evidence type="ECO:0000313" key="9">
    <source>
        <dbReference type="EMBL" id="KAF1765319.1"/>
    </source>
</evidence>
<organism evidence="9 10">
    <name type="scientific">Caenorhabditis remanei</name>
    <name type="common">Caenorhabditis vulgaris</name>
    <dbReference type="NCBI Taxonomy" id="31234"/>
    <lineage>
        <taxon>Eukaryota</taxon>
        <taxon>Metazoa</taxon>
        <taxon>Ecdysozoa</taxon>
        <taxon>Nematoda</taxon>
        <taxon>Chromadorea</taxon>
        <taxon>Rhabditida</taxon>
        <taxon>Rhabditina</taxon>
        <taxon>Rhabditomorpha</taxon>
        <taxon>Rhabditoidea</taxon>
        <taxon>Rhabditidae</taxon>
        <taxon>Peloderinae</taxon>
        <taxon>Caenorhabditis</taxon>
    </lineage>
</organism>
<feature type="region of interest" description="Disordered" evidence="8">
    <location>
        <begin position="487"/>
        <end position="506"/>
    </location>
</feature>
<evidence type="ECO:0000313" key="10">
    <source>
        <dbReference type="Proteomes" id="UP000483820"/>
    </source>
</evidence>
<evidence type="ECO:0000256" key="8">
    <source>
        <dbReference type="SAM" id="MobiDB-lite"/>
    </source>
</evidence>
<dbReference type="SUPFAM" id="SSF52540">
    <property type="entry name" value="P-loop containing nucleoside triphosphate hydrolases"/>
    <property type="match status" value="1"/>
</dbReference>
<keyword evidence="7" id="KW-0131">Cell cycle</keyword>
<dbReference type="GO" id="GO:0033314">
    <property type="term" value="P:mitotic DNA replication checkpoint signaling"/>
    <property type="evidence" value="ECO:0007669"/>
    <property type="project" value="TreeGrafter"/>
</dbReference>
<dbReference type="KEGG" id="crq:GCK72_005271"/>
<keyword evidence="3" id="KW-0547">Nucleotide-binding</keyword>
<dbReference type="Gene3D" id="3.40.50.300">
    <property type="entry name" value="P-loop containing nucleotide triphosphate hydrolases"/>
    <property type="match status" value="1"/>
</dbReference>
<comment type="subcellular location">
    <subcellularLocation>
        <location evidence="1">Nucleus</location>
    </subcellularLocation>
</comment>
<dbReference type="Proteomes" id="UP000483820">
    <property type="component" value="Chromosome II"/>
</dbReference>
<keyword evidence="5" id="KW-0067">ATP-binding</keyword>